<dbReference type="Proteomes" id="UP000828390">
    <property type="component" value="Unassembled WGS sequence"/>
</dbReference>
<keyword evidence="4" id="KW-0255">Endonuclease</keyword>
<evidence type="ECO:0000259" key="7">
    <source>
        <dbReference type="Pfam" id="PF17917"/>
    </source>
</evidence>
<evidence type="ECO:0000256" key="5">
    <source>
        <dbReference type="ARBA" id="ARBA00022801"/>
    </source>
</evidence>
<evidence type="ECO:0000313" key="9">
    <source>
        <dbReference type="Proteomes" id="UP000828390"/>
    </source>
</evidence>
<feature type="domain" description="Reverse transcriptase RNase H-like" evidence="7">
    <location>
        <begin position="8"/>
        <end position="45"/>
    </location>
</feature>
<keyword evidence="6" id="KW-0695">RNA-directed DNA polymerase</keyword>
<organism evidence="8 9">
    <name type="scientific">Dreissena polymorpha</name>
    <name type="common">Zebra mussel</name>
    <name type="synonym">Mytilus polymorpha</name>
    <dbReference type="NCBI Taxonomy" id="45954"/>
    <lineage>
        <taxon>Eukaryota</taxon>
        <taxon>Metazoa</taxon>
        <taxon>Spiralia</taxon>
        <taxon>Lophotrochozoa</taxon>
        <taxon>Mollusca</taxon>
        <taxon>Bivalvia</taxon>
        <taxon>Autobranchia</taxon>
        <taxon>Heteroconchia</taxon>
        <taxon>Euheterodonta</taxon>
        <taxon>Imparidentia</taxon>
        <taxon>Neoheterodontei</taxon>
        <taxon>Myida</taxon>
        <taxon>Dreissenoidea</taxon>
        <taxon>Dreissenidae</taxon>
        <taxon>Dreissena</taxon>
    </lineage>
</organism>
<evidence type="ECO:0000256" key="4">
    <source>
        <dbReference type="ARBA" id="ARBA00022759"/>
    </source>
</evidence>
<sequence>MKPNLILASKELDKCQRRYCATRRERLAVVTFVTQFRHNLIGKEFFEKDYVIPITNRSNGKMVGMNQEHGCDSCLRKHKQCSDFSQFDDANGQTTNVGIITDS</sequence>
<reference evidence="8" key="1">
    <citation type="journal article" date="2019" name="bioRxiv">
        <title>The Genome of the Zebra Mussel, Dreissena polymorpha: A Resource for Invasive Species Research.</title>
        <authorList>
            <person name="McCartney M.A."/>
            <person name="Auch B."/>
            <person name="Kono T."/>
            <person name="Mallez S."/>
            <person name="Zhang Y."/>
            <person name="Obille A."/>
            <person name="Becker A."/>
            <person name="Abrahante J.E."/>
            <person name="Garbe J."/>
            <person name="Badalamenti J.P."/>
            <person name="Herman A."/>
            <person name="Mangelson H."/>
            <person name="Liachko I."/>
            <person name="Sullivan S."/>
            <person name="Sone E.D."/>
            <person name="Koren S."/>
            <person name="Silverstein K.A.T."/>
            <person name="Beckman K.B."/>
            <person name="Gohl D.M."/>
        </authorList>
    </citation>
    <scope>NUCLEOTIDE SEQUENCE</scope>
    <source>
        <strain evidence="8">Duluth1</strain>
        <tissue evidence="8">Whole animal</tissue>
    </source>
</reference>
<dbReference type="GO" id="GO:0004519">
    <property type="term" value="F:endonuclease activity"/>
    <property type="evidence" value="ECO:0007669"/>
    <property type="project" value="UniProtKB-KW"/>
</dbReference>
<proteinExistence type="predicted"/>
<reference evidence="8" key="2">
    <citation type="submission" date="2020-11" db="EMBL/GenBank/DDBJ databases">
        <authorList>
            <person name="McCartney M.A."/>
            <person name="Auch B."/>
            <person name="Kono T."/>
            <person name="Mallez S."/>
            <person name="Becker A."/>
            <person name="Gohl D.M."/>
            <person name="Silverstein K.A.T."/>
            <person name="Koren S."/>
            <person name="Bechman K.B."/>
            <person name="Herman A."/>
            <person name="Abrahante J.E."/>
            <person name="Garbe J."/>
        </authorList>
    </citation>
    <scope>NUCLEOTIDE SEQUENCE</scope>
    <source>
        <strain evidence="8">Duluth1</strain>
        <tissue evidence="8">Whole animal</tissue>
    </source>
</reference>
<evidence type="ECO:0000256" key="2">
    <source>
        <dbReference type="ARBA" id="ARBA00022695"/>
    </source>
</evidence>
<evidence type="ECO:0000313" key="8">
    <source>
        <dbReference type="EMBL" id="KAH3700827.1"/>
    </source>
</evidence>
<dbReference type="AlphaFoldDB" id="A0A9D3YHY1"/>
<dbReference type="GO" id="GO:0003964">
    <property type="term" value="F:RNA-directed DNA polymerase activity"/>
    <property type="evidence" value="ECO:0007669"/>
    <property type="project" value="UniProtKB-KW"/>
</dbReference>
<comment type="caution">
    <text evidence="8">The sequence shown here is derived from an EMBL/GenBank/DDBJ whole genome shotgun (WGS) entry which is preliminary data.</text>
</comment>
<dbReference type="GO" id="GO:0016787">
    <property type="term" value="F:hydrolase activity"/>
    <property type="evidence" value="ECO:0007669"/>
    <property type="project" value="UniProtKB-KW"/>
</dbReference>
<name>A0A9D3YHY1_DREPO</name>
<evidence type="ECO:0000256" key="3">
    <source>
        <dbReference type="ARBA" id="ARBA00022722"/>
    </source>
</evidence>
<dbReference type="Pfam" id="PF17917">
    <property type="entry name" value="RT_RNaseH"/>
    <property type="match status" value="1"/>
</dbReference>
<evidence type="ECO:0000256" key="6">
    <source>
        <dbReference type="ARBA" id="ARBA00022918"/>
    </source>
</evidence>
<keyword evidence="9" id="KW-1185">Reference proteome</keyword>
<gene>
    <name evidence="8" type="ORF">DPMN_075807</name>
</gene>
<keyword evidence="5" id="KW-0378">Hydrolase</keyword>
<keyword evidence="3" id="KW-0540">Nuclease</keyword>
<keyword evidence="2" id="KW-0548">Nucleotidyltransferase</keyword>
<keyword evidence="1" id="KW-0808">Transferase</keyword>
<dbReference type="InterPro" id="IPR041373">
    <property type="entry name" value="RT_RNaseH"/>
</dbReference>
<evidence type="ECO:0000256" key="1">
    <source>
        <dbReference type="ARBA" id="ARBA00022679"/>
    </source>
</evidence>
<protein>
    <recommendedName>
        <fullName evidence="7">Reverse transcriptase RNase H-like domain-containing protein</fullName>
    </recommendedName>
</protein>
<accession>A0A9D3YHY1</accession>
<dbReference type="EMBL" id="JAIWYP010000015">
    <property type="protein sequence ID" value="KAH3700827.1"/>
    <property type="molecule type" value="Genomic_DNA"/>
</dbReference>